<protein>
    <submittedName>
        <fullName evidence="3">Uncharacterized protein</fullName>
    </submittedName>
</protein>
<feature type="transmembrane region" description="Helical" evidence="1">
    <location>
        <begin position="79"/>
        <end position="100"/>
    </location>
</feature>
<proteinExistence type="predicted"/>
<keyword evidence="1" id="KW-0472">Membrane</keyword>
<dbReference type="EMBL" id="AP004839">
    <property type="protein sequence ID" value="BAD25523.1"/>
    <property type="molecule type" value="Genomic_DNA"/>
</dbReference>
<dbReference type="AlphaFoldDB" id="Q6H625"/>
<organism evidence="3 4">
    <name type="scientific">Oryza sativa subsp. japonica</name>
    <name type="common">Rice</name>
    <dbReference type="NCBI Taxonomy" id="39947"/>
    <lineage>
        <taxon>Eukaryota</taxon>
        <taxon>Viridiplantae</taxon>
        <taxon>Streptophyta</taxon>
        <taxon>Embryophyta</taxon>
        <taxon>Tracheophyta</taxon>
        <taxon>Spermatophyta</taxon>
        <taxon>Magnoliopsida</taxon>
        <taxon>Liliopsida</taxon>
        <taxon>Poales</taxon>
        <taxon>Poaceae</taxon>
        <taxon>BOP clade</taxon>
        <taxon>Oryzoideae</taxon>
        <taxon>Oryzeae</taxon>
        <taxon>Oryzinae</taxon>
        <taxon>Oryza</taxon>
        <taxon>Oryza sativa</taxon>
    </lineage>
</organism>
<keyword evidence="1" id="KW-0812">Transmembrane</keyword>
<reference evidence="3" key="2">
    <citation type="submission" date="2002-05" db="EMBL/GenBank/DDBJ databases">
        <title>Oryza sativa nipponbare(GA3) genomic DNA, chromosome 2, PAC clone:P0030D07.</title>
        <authorList>
            <person name="Sasaki T."/>
            <person name="Matsumoto T."/>
            <person name="Katayose Y."/>
        </authorList>
    </citation>
    <scope>NUCLEOTIDE SEQUENCE</scope>
</reference>
<evidence type="ECO:0000313" key="2">
    <source>
        <dbReference type="EMBL" id="BAD25523.1"/>
    </source>
</evidence>
<dbReference type="Proteomes" id="UP000000763">
    <property type="component" value="Chromosome 2"/>
</dbReference>
<gene>
    <name evidence="3" type="ORF">P0030D07.32</name>
    <name evidence="2" type="ORF">P0519A12.17</name>
</gene>
<evidence type="ECO:0000313" key="3">
    <source>
        <dbReference type="EMBL" id="BAD25824.1"/>
    </source>
</evidence>
<reference evidence="4" key="4">
    <citation type="journal article" date="2008" name="Nucleic Acids Res.">
        <title>The rice annotation project database (RAP-DB): 2008 update.</title>
        <authorList>
            <consortium name="The rice annotation project (RAP)"/>
        </authorList>
    </citation>
    <scope>GENOME REANNOTATION</scope>
    <source>
        <strain evidence="4">cv. Nipponbare</strain>
    </source>
</reference>
<accession>Q6H625</accession>
<evidence type="ECO:0000313" key="4">
    <source>
        <dbReference type="Proteomes" id="UP000000763"/>
    </source>
</evidence>
<evidence type="ECO:0000256" key="1">
    <source>
        <dbReference type="SAM" id="Phobius"/>
    </source>
</evidence>
<keyword evidence="1" id="KW-1133">Transmembrane helix</keyword>
<reference evidence="2" key="1">
    <citation type="submission" date="2002-03" db="EMBL/GenBank/DDBJ databases">
        <title>Oryza sativa nipponbare(GA3) genomic DNA, chromosome 2, PAC clone:P0519A12.</title>
        <authorList>
            <person name="Sasaki T."/>
            <person name="Matsumoto T."/>
            <person name="Yamamoto K."/>
        </authorList>
    </citation>
    <scope>NUCLEOTIDE SEQUENCE</scope>
</reference>
<name>Q6H625_ORYSJ</name>
<reference evidence="4" key="3">
    <citation type="journal article" date="2005" name="Nature">
        <title>The map-based sequence of the rice genome.</title>
        <authorList>
            <consortium name="International rice genome sequencing project (IRGSP)"/>
            <person name="Matsumoto T."/>
            <person name="Wu J."/>
            <person name="Kanamori H."/>
            <person name="Katayose Y."/>
            <person name="Fujisawa M."/>
            <person name="Namiki N."/>
            <person name="Mizuno H."/>
            <person name="Yamamoto K."/>
            <person name="Antonio B.A."/>
            <person name="Baba T."/>
            <person name="Sakata K."/>
            <person name="Nagamura Y."/>
            <person name="Aoki H."/>
            <person name="Arikawa K."/>
            <person name="Arita K."/>
            <person name="Bito T."/>
            <person name="Chiden Y."/>
            <person name="Fujitsuka N."/>
            <person name="Fukunaka R."/>
            <person name="Hamada M."/>
            <person name="Harada C."/>
            <person name="Hayashi A."/>
            <person name="Hijishita S."/>
            <person name="Honda M."/>
            <person name="Hosokawa S."/>
            <person name="Ichikawa Y."/>
            <person name="Idonuma A."/>
            <person name="Iijima M."/>
            <person name="Ikeda M."/>
            <person name="Ikeno M."/>
            <person name="Ito K."/>
            <person name="Ito S."/>
            <person name="Ito T."/>
            <person name="Ito Y."/>
            <person name="Ito Y."/>
            <person name="Iwabuchi A."/>
            <person name="Kamiya K."/>
            <person name="Karasawa W."/>
            <person name="Kurita K."/>
            <person name="Katagiri S."/>
            <person name="Kikuta A."/>
            <person name="Kobayashi H."/>
            <person name="Kobayashi N."/>
            <person name="Machita K."/>
            <person name="Maehara T."/>
            <person name="Masukawa M."/>
            <person name="Mizubayashi T."/>
            <person name="Mukai Y."/>
            <person name="Nagasaki H."/>
            <person name="Nagata Y."/>
            <person name="Naito S."/>
            <person name="Nakashima M."/>
            <person name="Nakama Y."/>
            <person name="Nakamichi Y."/>
            <person name="Nakamura M."/>
            <person name="Meguro A."/>
            <person name="Negishi M."/>
            <person name="Ohta I."/>
            <person name="Ohta T."/>
            <person name="Okamoto M."/>
            <person name="Ono N."/>
            <person name="Saji S."/>
            <person name="Sakaguchi M."/>
            <person name="Sakai K."/>
            <person name="Shibata M."/>
            <person name="Shimokawa T."/>
            <person name="Song J."/>
            <person name="Takazaki Y."/>
            <person name="Terasawa K."/>
            <person name="Tsugane M."/>
            <person name="Tsuji K."/>
            <person name="Ueda S."/>
            <person name="Waki K."/>
            <person name="Yamagata H."/>
            <person name="Yamamoto M."/>
            <person name="Yamamoto S."/>
            <person name="Yamane H."/>
            <person name="Yoshiki S."/>
            <person name="Yoshihara R."/>
            <person name="Yukawa K."/>
            <person name="Zhong H."/>
            <person name="Yano M."/>
            <person name="Yuan Q."/>
            <person name="Ouyang S."/>
            <person name="Liu J."/>
            <person name="Jones K.M."/>
            <person name="Gansberger K."/>
            <person name="Moffat K."/>
            <person name="Hill J."/>
            <person name="Bera J."/>
            <person name="Fadrosh D."/>
            <person name="Jin S."/>
            <person name="Johri S."/>
            <person name="Kim M."/>
            <person name="Overton L."/>
            <person name="Reardon M."/>
            <person name="Tsitrin T."/>
            <person name="Vuong H."/>
            <person name="Weaver B."/>
            <person name="Ciecko A."/>
            <person name="Tallon L."/>
            <person name="Jackson J."/>
            <person name="Pai G."/>
            <person name="Aken S.V."/>
            <person name="Utterback T."/>
            <person name="Reidmuller S."/>
            <person name="Feldblyum T."/>
            <person name="Hsiao J."/>
            <person name="Zismann V."/>
            <person name="Iobst S."/>
            <person name="de Vazeille A.R."/>
            <person name="Buell C.R."/>
            <person name="Ying K."/>
            <person name="Li Y."/>
            <person name="Lu T."/>
            <person name="Huang Y."/>
            <person name="Zhao Q."/>
            <person name="Feng Q."/>
            <person name="Zhang L."/>
            <person name="Zhu J."/>
            <person name="Weng Q."/>
            <person name="Mu J."/>
            <person name="Lu Y."/>
            <person name="Fan D."/>
            <person name="Liu Y."/>
            <person name="Guan J."/>
            <person name="Zhang Y."/>
            <person name="Yu S."/>
            <person name="Liu X."/>
            <person name="Zhang Y."/>
            <person name="Hong G."/>
            <person name="Han B."/>
            <person name="Choisne N."/>
            <person name="Demange N."/>
            <person name="Orjeda G."/>
            <person name="Samain S."/>
            <person name="Cattolico L."/>
            <person name="Pelletier E."/>
            <person name="Couloux A."/>
            <person name="Segurens B."/>
            <person name="Wincker P."/>
            <person name="D'Hont A."/>
            <person name="Scarpelli C."/>
            <person name="Weissenbach J."/>
            <person name="Salanoubat M."/>
            <person name="Quetier F."/>
            <person name="Yu Y."/>
            <person name="Kim H.R."/>
            <person name="Rambo T."/>
            <person name="Currie J."/>
            <person name="Collura K."/>
            <person name="Luo M."/>
            <person name="Yang T."/>
            <person name="Ammiraju J.S.S."/>
            <person name="Engler F."/>
            <person name="Soderlund C."/>
            <person name="Wing R.A."/>
            <person name="Palmer L.E."/>
            <person name="de la Bastide M."/>
            <person name="Spiegel L."/>
            <person name="Nascimento L."/>
            <person name="Zutavern T."/>
            <person name="O'Shaughnessy A."/>
            <person name="Dike S."/>
            <person name="Dedhia N."/>
            <person name="Preston R."/>
            <person name="Balija V."/>
            <person name="McCombie W.R."/>
            <person name="Chow T."/>
            <person name="Chen H."/>
            <person name="Chung M."/>
            <person name="Chen C."/>
            <person name="Shaw J."/>
            <person name="Wu H."/>
            <person name="Hsiao K."/>
            <person name="Chao Y."/>
            <person name="Chu M."/>
            <person name="Cheng C."/>
            <person name="Hour A."/>
            <person name="Lee P."/>
            <person name="Lin S."/>
            <person name="Lin Y."/>
            <person name="Liou J."/>
            <person name="Liu S."/>
            <person name="Hsing Y."/>
            <person name="Raghuvanshi S."/>
            <person name="Mohanty A."/>
            <person name="Bharti A.K."/>
            <person name="Gaur A."/>
            <person name="Gupta V."/>
            <person name="Kumar D."/>
            <person name="Ravi V."/>
            <person name="Vij S."/>
            <person name="Kapur A."/>
            <person name="Khurana P."/>
            <person name="Khurana P."/>
            <person name="Khurana J.P."/>
            <person name="Tyagi A.K."/>
            <person name="Gaikwad K."/>
            <person name="Singh A."/>
            <person name="Dalal V."/>
            <person name="Srivastava S."/>
            <person name="Dixit A."/>
            <person name="Pal A.K."/>
            <person name="Ghazi I.A."/>
            <person name="Yadav M."/>
            <person name="Pandit A."/>
            <person name="Bhargava A."/>
            <person name="Sureshbabu K."/>
            <person name="Batra K."/>
            <person name="Sharma T.R."/>
            <person name="Mohapatra T."/>
            <person name="Singh N.K."/>
            <person name="Messing J."/>
            <person name="Nelson A.B."/>
            <person name="Fuks G."/>
            <person name="Kavchok S."/>
            <person name="Keizer G."/>
            <person name="Linton E."/>
            <person name="Llaca V."/>
            <person name="Song R."/>
            <person name="Tanyolac B."/>
            <person name="Young S."/>
            <person name="Ho-Il K."/>
            <person name="Hahn J.H."/>
            <person name="Sangsakoo G."/>
            <person name="Vanavichit A."/>
            <person name="de Mattos Luiz.A.T."/>
            <person name="Zimmer P.D."/>
            <person name="Malone G."/>
            <person name="Dellagostin O."/>
            <person name="de Oliveira A.C."/>
            <person name="Bevan M."/>
            <person name="Bancroft I."/>
            <person name="Minx P."/>
            <person name="Cordum H."/>
            <person name="Wilson R."/>
            <person name="Cheng Z."/>
            <person name="Jin W."/>
            <person name="Jiang J."/>
            <person name="Leong S.A."/>
            <person name="Iwama H."/>
            <person name="Gojobori T."/>
            <person name="Itoh T."/>
            <person name="Niimura Y."/>
            <person name="Fujii Y."/>
            <person name="Habara T."/>
            <person name="Sakai H."/>
            <person name="Sato Y."/>
            <person name="Wilson G."/>
            <person name="Kumar K."/>
            <person name="McCouch S."/>
            <person name="Juretic N."/>
            <person name="Hoen D."/>
            <person name="Wright S."/>
            <person name="Bruskiewich R."/>
            <person name="Bureau T."/>
            <person name="Miyao A."/>
            <person name="Hirochika H."/>
            <person name="Nishikawa T."/>
            <person name="Kadowaki K."/>
            <person name="Sugiura M."/>
            <person name="Burr B."/>
            <person name="Sasaki T."/>
        </authorList>
    </citation>
    <scope>NUCLEOTIDE SEQUENCE [LARGE SCALE GENOMIC DNA]</scope>
    <source>
        <strain evidence="4">cv. Nipponbare</strain>
    </source>
</reference>
<dbReference type="EMBL" id="AP005306">
    <property type="protein sequence ID" value="BAD25824.1"/>
    <property type="molecule type" value="Genomic_DNA"/>
</dbReference>
<sequence length="189" mass="19813">MARPRRGGGRGASSGFTANGNDARLPLSLLPIASVHEKFFMCCMDGCDDDVVASATGLGALACVAHPGVLRHAQRLNRAYLLTPAVAAGLLAAVLLISLVDFSTFSASSQTLLPRPFRARAYDPGQNRDAAAGAVHGAPHSRAQWNAALGCPAFAEKHRSWSPNPVALQDPEATPCSELLVHVPPRSRA</sequence>